<organism evidence="4 5">
    <name type="scientific">Fictibacillus aquaticus</name>
    <dbReference type="NCBI Taxonomy" id="2021314"/>
    <lineage>
        <taxon>Bacteria</taxon>
        <taxon>Bacillati</taxon>
        <taxon>Bacillota</taxon>
        <taxon>Bacilli</taxon>
        <taxon>Bacillales</taxon>
        <taxon>Fictibacillaceae</taxon>
        <taxon>Fictibacillus</taxon>
    </lineage>
</organism>
<dbReference type="Proteomes" id="UP000215059">
    <property type="component" value="Unassembled WGS sequence"/>
</dbReference>
<comment type="caution">
    <text evidence="4">The sequence shown here is derived from an EMBL/GenBank/DDBJ whole genome shotgun (WGS) entry which is preliminary data.</text>
</comment>
<dbReference type="RefSeq" id="WP_094252554.1">
    <property type="nucleotide sequence ID" value="NZ_JBHLXL010000001.1"/>
</dbReference>
<feature type="coiled-coil region" evidence="1">
    <location>
        <begin position="118"/>
        <end position="145"/>
    </location>
</feature>
<feature type="domain" description="MapZ extracellular C-terminal" evidence="3">
    <location>
        <begin position="205"/>
        <end position="277"/>
    </location>
</feature>
<proteinExistence type="predicted"/>
<evidence type="ECO:0000313" key="4">
    <source>
        <dbReference type="EMBL" id="OYD57206.1"/>
    </source>
</evidence>
<dbReference type="OrthoDB" id="2456297at2"/>
<dbReference type="InterPro" id="IPR040532">
    <property type="entry name" value="MapZ_C2"/>
</dbReference>
<gene>
    <name evidence="4" type="ORF">CGZ90_10970</name>
</gene>
<evidence type="ECO:0000256" key="2">
    <source>
        <dbReference type="SAM" id="SignalP"/>
    </source>
</evidence>
<protein>
    <recommendedName>
        <fullName evidence="3">MapZ extracellular C-terminal domain-containing protein</fullName>
    </recommendedName>
</protein>
<feature type="chain" id="PRO_5038917431" description="MapZ extracellular C-terminal domain-containing protein" evidence="2">
    <location>
        <begin position="22"/>
        <end position="277"/>
    </location>
</feature>
<dbReference type="EMBL" id="NOII01000003">
    <property type="protein sequence ID" value="OYD57206.1"/>
    <property type="molecule type" value="Genomic_DNA"/>
</dbReference>
<keyword evidence="1" id="KW-0175">Coiled coil</keyword>
<sequence>MMKKLMMFCVMLLAVFAAGCAANESGTKEQGESSSIVEKAIDQGKLALADANLEKAKSNFNLALKEDRDNIEAKQWLASLELYDQFMKEMNNKEFDLAQKTLSELHASDQYDIMKGLTGEYEQELESITAEIKEIDQKVADLLKMYDPSIPDSLPDETYLTKADDVLAYPNITEKQKKAVETFKKEVAERAEKIFAAEAVKIEAVNQADDPYAWAPGVKDQFENEMVESGYADSIDTIRYEKGDVYNGQGYYTVYAELDGEEFYIVSVNVKTGDYHG</sequence>
<dbReference type="AlphaFoldDB" id="A0A235F785"/>
<feature type="signal peptide" evidence="2">
    <location>
        <begin position="1"/>
        <end position="21"/>
    </location>
</feature>
<keyword evidence="5" id="KW-1185">Reference proteome</keyword>
<keyword evidence="2" id="KW-0732">Signal</keyword>
<name>A0A235F785_9BACL</name>
<dbReference type="PROSITE" id="PS51257">
    <property type="entry name" value="PROKAR_LIPOPROTEIN"/>
    <property type="match status" value="1"/>
</dbReference>
<dbReference type="Pfam" id="PF18708">
    <property type="entry name" value="MapZ_C2"/>
    <property type="match status" value="1"/>
</dbReference>
<reference evidence="4 5" key="1">
    <citation type="submission" date="2017-07" db="EMBL/GenBank/DDBJ databases">
        <title>Fictibacillus sp. nov. GDSW-R2A3 Genome sequencing and assembly.</title>
        <authorList>
            <person name="Mayilraj S."/>
        </authorList>
    </citation>
    <scope>NUCLEOTIDE SEQUENCE [LARGE SCALE GENOMIC DNA]</scope>
    <source>
        <strain evidence="4 5">GDSW-R2A3</strain>
    </source>
</reference>
<evidence type="ECO:0000256" key="1">
    <source>
        <dbReference type="SAM" id="Coils"/>
    </source>
</evidence>
<accession>A0A235F785</accession>
<evidence type="ECO:0000259" key="3">
    <source>
        <dbReference type="Pfam" id="PF18708"/>
    </source>
</evidence>
<evidence type="ECO:0000313" key="5">
    <source>
        <dbReference type="Proteomes" id="UP000215059"/>
    </source>
</evidence>